<sequence length="194" mass="21124">MKPGVRALGVAESYERDQSVLGGAVVTPSRTVDGFAFETCRVGGLDATDAVIELYETLDREDVQYLFLAGIAPAWYNILDLRAIHRAVDRPVLSVSFEASPGLEPALREAFEGSELARRLDRYRAQPERVAVTVNDDTRYVRSVGLSDAPETVVNAFTPTGGRPEPLRVARLAARGADRFLSEELLGGTDESGR</sequence>
<evidence type="ECO:0000313" key="3">
    <source>
        <dbReference type="Proteomes" id="UP000185608"/>
    </source>
</evidence>
<organism evidence="2 3">
    <name type="scientific">Halodesulfurarchaeum formicicum</name>
    <dbReference type="NCBI Taxonomy" id="1873524"/>
    <lineage>
        <taxon>Archaea</taxon>
        <taxon>Methanobacteriati</taxon>
        <taxon>Methanobacteriota</taxon>
        <taxon>Stenosarchaea group</taxon>
        <taxon>Halobacteria</taxon>
        <taxon>Halobacteriales</taxon>
        <taxon>Halobacteriaceae</taxon>
        <taxon>Halodesulfurarchaeum</taxon>
    </lineage>
</organism>
<dbReference type="Gene3D" id="3.30.2170.10">
    <property type="entry name" value="archaeoglobus fulgidus dsm 4304 superfamily"/>
    <property type="match status" value="1"/>
</dbReference>
<dbReference type="KEGG" id="halh:HTSR_1896"/>
<protein>
    <recommendedName>
        <fullName evidence="1">UPF0215 protein HTSR_1896</fullName>
    </recommendedName>
</protein>
<comment type="similarity">
    <text evidence="1">Belongs to the UPF0215 family.</text>
</comment>
<dbReference type="PANTHER" id="PTHR39518">
    <property type="entry name" value="UPF0215 PROTEIN MJ1150"/>
    <property type="match status" value="1"/>
</dbReference>
<dbReference type="GeneID" id="29829886"/>
<dbReference type="EMBL" id="CP016070">
    <property type="protein sequence ID" value="AOW81060.1"/>
    <property type="molecule type" value="Genomic_DNA"/>
</dbReference>
<gene>
    <name evidence="2" type="ORF">HTSR_1896</name>
</gene>
<dbReference type="RefSeq" id="WP_070365711.1">
    <property type="nucleotide sequence ID" value="NZ_CP016070.1"/>
</dbReference>
<dbReference type="STRING" id="1873524.HSR6_1966"/>
<dbReference type="PANTHER" id="PTHR39518:SF2">
    <property type="entry name" value="UPF0215 PROTEIN MJ1150"/>
    <property type="match status" value="1"/>
</dbReference>
<name>A0A1D8S6S2_9EURY</name>
<dbReference type="InterPro" id="IPR002802">
    <property type="entry name" value="Endo_dU"/>
</dbReference>
<reference evidence="2 3" key="1">
    <citation type="submission" date="2016-06" db="EMBL/GenBank/DDBJ databases">
        <title>Discovery of anaerobic lithoheterotrophic haloarchaeon capable of sulfur respiration by hydrogen and formate.</title>
        <authorList>
            <person name="Sorokin D.Y."/>
            <person name="Kublanov I.V."/>
            <person name="Roman P."/>
            <person name="Sinninghe Damste J.S."/>
            <person name="Golyshin P.N."/>
            <person name="Rojo D."/>
            <person name="Ciordia S."/>
            <person name="Mena Md.C."/>
            <person name="Ferrer M."/>
            <person name="Smedile F."/>
            <person name="Messina E."/>
            <person name="La Cono V."/>
            <person name="Yakimov M.M."/>
        </authorList>
    </citation>
    <scope>NUCLEOTIDE SEQUENCE [LARGE SCALE GENOMIC DNA]</scope>
    <source>
        <strain evidence="2 3">HTSR1</strain>
    </source>
</reference>
<dbReference type="Pfam" id="PF01949">
    <property type="entry name" value="Endo_dU"/>
    <property type="match status" value="1"/>
</dbReference>
<evidence type="ECO:0000256" key="1">
    <source>
        <dbReference type="HAMAP-Rule" id="MF_00582"/>
    </source>
</evidence>
<dbReference type="PATRIC" id="fig|1855411.3.peg.1904"/>
<dbReference type="AlphaFoldDB" id="A0A1D8S6S2"/>
<accession>A0A1D8S6S2</accession>
<evidence type="ECO:0000313" key="2">
    <source>
        <dbReference type="EMBL" id="AOW81060.1"/>
    </source>
</evidence>
<dbReference type="Proteomes" id="UP000185608">
    <property type="component" value="Chromosome"/>
</dbReference>
<proteinExistence type="inferred from homology"/>
<dbReference type="HAMAP" id="MF_00582">
    <property type="entry name" value="UPF0215"/>
    <property type="match status" value="1"/>
</dbReference>